<dbReference type="InterPro" id="IPR002938">
    <property type="entry name" value="FAD-bd"/>
</dbReference>
<dbReference type="EMBL" id="KL198055">
    <property type="protein sequence ID" value="KDQ11805.1"/>
    <property type="molecule type" value="Genomic_DNA"/>
</dbReference>
<dbReference type="HOGENOM" id="CLU_009665_4_0_1"/>
<dbReference type="GO" id="GO:0046677">
    <property type="term" value="P:response to antibiotic"/>
    <property type="evidence" value="ECO:0007669"/>
    <property type="project" value="InterPro"/>
</dbReference>
<dbReference type="PANTHER" id="PTHR46972:SF1">
    <property type="entry name" value="FAD DEPENDENT OXIDOREDUCTASE DOMAIN-CONTAINING PROTEIN"/>
    <property type="match status" value="1"/>
</dbReference>
<dbReference type="Proteomes" id="UP000027195">
    <property type="component" value="Unassembled WGS sequence"/>
</dbReference>
<sequence>MSSSTPRIAIVGAGPGGLLLARYLQIHSIPCAVYERESSRHVRSQGGSLDLHVESGQRALKDVGLFDQFKKLARTEGEQLKIIDKTGALLFDSPPGGGGGRPEIDRTELRDMLLDSLEPDTVKWDHFVSATPIPSSSGYTLTFANRPCATVDILVGADGAWSHIRPLLTSVRPLYSSITFIELSISNIKRHPHLISLIGNGMAFIMSEGKGIIPQRNSSGTVKVYVGLQVPENWLEQNPLPSNASAAKDFVAGLFPGWNTELLELIHAADNEPIVGRKIYALPPDLTWSTDSKGIALLGDAAHVMSPFAGQGVNLALLDASEIGAALVEALAPKTRKSEPPLSLQETLAEVDKGFRNYELAMWKRAQKNGRKSAASLDFMFADDSPAGIVKFFNSFGPPPPPPPMLPPLILDSGDSKGFGQGNSEYI</sequence>
<feature type="domain" description="FAD-binding" evidence="6">
    <location>
        <begin position="294"/>
        <end position="332"/>
    </location>
</feature>
<evidence type="ECO:0000256" key="2">
    <source>
        <dbReference type="ARBA" id="ARBA00022827"/>
    </source>
</evidence>
<keyword evidence="4" id="KW-0503">Monooxygenase</keyword>
<dbReference type="STRING" id="930990.A0A067MAW5"/>
<dbReference type="HAMAP" id="MF_00845">
    <property type="entry name" value="TetX_monooxygenase"/>
    <property type="match status" value="1"/>
</dbReference>
<evidence type="ECO:0000256" key="3">
    <source>
        <dbReference type="ARBA" id="ARBA00023002"/>
    </source>
</evidence>
<dbReference type="Pfam" id="PF01494">
    <property type="entry name" value="FAD_binding_3"/>
    <property type="match status" value="2"/>
</dbReference>
<keyword evidence="1" id="KW-0285">Flavoprotein</keyword>
<evidence type="ECO:0000313" key="7">
    <source>
        <dbReference type="EMBL" id="KDQ11805.1"/>
    </source>
</evidence>
<accession>A0A067MAW5</accession>
<gene>
    <name evidence="7" type="ORF">BOTBODRAFT_113882</name>
</gene>
<keyword evidence="8" id="KW-1185">Reference proteome</keyword>
<evidence type="ECO:0000313" key="8">
    <source>
        <dbReference type="Proteomes" id="UP000027195"/>
    </source>
</evidence>
<keyword evidence="3" id="KW-0560">Oxidoreductase</keyword>
<dbReference type="GO" id="GO:0071949">
    <property type="term" value="F:FAD binding"/>
    <property type="evidence" value="ECO:0007669"/>
    <property type="project" value="InterPro"/>
</dbReference>
<dbReference type="GO" id="GO:0004497">
    <property type="term" value="F:monooxygenase activity"/>
    <property type="evidence" value="ECO:0007669"/>
    <property type="project" value="UniProtKB-KW"/>
</dbReference>
<dbReference type="PRINTS" id="PR00420">
    <property type="entry name" value="RNGMNOXGNASE"/>
</dbReference>
<keyword evidence="2" id="KW-0274">FAD</keyword>
<dbReference type="Gene3D" id="3.50.50.60">
    <property type="entry name" value="FAD/NAD(P)-binding domain"/>
    <property type="match status" value="1"/>
</dbReference>
<evidence type="ECO:0000256" key="1">
    <source>
        <dbReference type="ARBA" id="ARBA00022630"/>
    </source>
</evidence>
<dbReference type="OrthoDB" id="655030at2759"/>
<dbReference type="SUPFAM" id="SSF51905">
    <property type="entry name" value="FAD/NAD(P)-binding domain"/>
    <property type="match status" value="1"/>
</dbReference>
<reference evidence="8" key="1">
    <citation type="journal article" date="2014" name="Proc. Natl. Acad. Sci. U.S.A.">
        <title>Extensive sampling of basidiomycete genomes demonstrates inadequacy of the white-rot/brown-rot paradigm for wood decay fungi.</title>
        <authorList>
            <person name="Riley R."/>
            <person name="Salamov A.A."/>
            <person name="Brown D.W."/>
            <person name="Nagy L.G."/>
            <person name="Floudas D."/>
            <person name="Held B.W."/>
            <person name="Levasseur A."/>
            <person name="Lombard V."/>
            <person name="Morin E."/>
            <person name="Otillar R."/>
            <person name="Lindquist E.A."/>
            <person name="Sun H."/>
            <person name="LaButti K.M."/>
            <person name="Schmutz J."/>
            <person name="Jabbour D."/>
            <person name="Luo H."/>
            <person name="Baker S.E."/>
            <person name="Pisabarro A.G."/>
            <person name="Walton J.D."/>
            <person name="Blanchette R.A."/>
            <person name="Henrissat B."/>
            <person name="Martin F."/>
            <person name="Cullen D."/>
            <person name="Hibbett D.S."/>
            <person name="Grigoriev I.V."/>
        </authorList>
    </citation>
    <scope>NUCLEOTIDE SEQUENCE [LARGE SCALE GENOMIC DNA]</scope>
    <source>
        <strain evidence="8">FD-172 SS1</strain>
    </source>
</reference>
<evidence type="ECO:0000256" key="5">
    <source>
        <dbReference type="SAM" id="MobiDB-lite"/>
    </source>
</evidence>
<name>A0A067MAW5_BOTB1</name>
<proteinExistence type="inferred from homology"/>
<organism evidence="7 8">
    <name type="scientific">Botryobasidium botryosum (strain FD-172 SS1)</name>
    <dbReference type="NCBI Taxonomy" id="930990"/>
    <lineage>
        <taxon>Eukaryota</taxon>
        <taxon>Fungi</taxon>
        <taxon>Dikarya</taxon>
        <taxon>Basidiomycota</taxon>
        <taxon>Agaricomycotina</taxon>
        <taxon>Agaricomycetes</taxon>
        <taxon>Cantharellales</taxon>
        <taxon>Botryobasidiaceae</taxon>
        <taxon>Botryobasidium</taxon>
    </lineage>
</organism>
<dbReference type="InterPro" id="IPR036188">
    <property type="entry name" value="FAD/NAD-bd_sf"/>
</dbReference>
<evidence type="ECO:0000256" key="4">
    <source>
        <dbReference type="ARBA" id="ARBA00023033"/>
    </source>
</evidence>
<dbReference type="AlphaFoldDB" id="A0A067MAW5"/>
<feature type="domain" description="FAD-binding" evidence="6">
    <location>
        <begin position="8"/>
        <end position="77"/>
    </location>
</feature>
<dbReference type="PANTHER" id="PTHR46972">
    <property type="entry name" value="MONOOXYGENASE ASQM-RELATED"/>
    <property type="match status" value="1"/>
</dbReference>
<dbReference type="InterPro" id="IPR043683">
    <property type="entry name" value="TetX_monooxygenase"/>
</dbReference>
<evidence type="ECO:0000259" key="6">
    <source>
        <dbReference type="Pfam" id="PF01494"/>
    </source>
</evidence>
<protein>
    <recommendedName>
        <fullName evidence="6">FAD-binding domain-containing protein</fullName>
    </recommendedName>
</protein>
<feature type="region of interest" description="Disordered" evidence="5">
    <location>
        <begin position="399"/>
        <end position="427"/>
    </location>
</feature>
<dbReference type="InParanoid" id="A0A067MAW5"/>